<protein>
    <recommendedName>
        <fullName evidence="3">Biotin carboxylation domain-containing protein</fullName>
    </recommendedName>
</protein>
<dbReference type="Gene3D" id="3.30.470.20">
    <property type="entry name" value="ATP-grasp fold, B domain"/>
    <property type="match status" value="1"/>
</dbReference>
<organism evidence="1 2">
    <name type="scientific">Actinomadura soli</name>
    <dbReference type="NCBI Taxonomy" id="2508997"/>
    <lineage>
        <taxon>Bacteria</taxon>
        <taxon>Bacillati</taxon>
        <taxon>Actinomycetota</taxon>
        <taxon>Actinomycetes</taxon>
        <taxon>Streptosporangiales</taxon>
        <taxon>Thermomonosporaceae</taxon>
        <taxon>Actinomadura</taxon>
    </lineage>
</organism>
<keyword evidence="2" id="KW-1185">Reference proteome</keyword>
<evidence type="ECO:0000313" key="2">
    <source>
        <dbReference type="Proteomes" id="UP000309174"/>
    </source>
</evidence>
<accession>A0A5C4J413</accession>
<dbReference type="EMBL" id="VCKW01000247">
    <property type="protein sequence ID" value="TMQ90963.1"/>
    <property type="molecule type" value="Genomic_DNA"/>
</dbReference>
<dbReference type="RefSeq" id="WP_138649142.1">
    <property type="nucleotide sequence ID" value="NZ_VCKW01000247.1"/>
</dbReference>
<dbReference type="InterPro" id="IPR011054">
    <property type="entry name" value="Rudment_hybrid_motif"/>
</dbReference>
<dbReference type="AlphaFoldDB" id="A0A5C4J413"/>
<dbReference type="SUPFAM" id="SSF51246">
    <property type="entry name" value="Rudiment single hybrid motif"/>
    <property type="match status" value="1"/>
</dbReference>
<sequence length="57" mass="6381">MVWTPNREQAVARARRALAELAVEGVATTAPPHRRIVGWDECPDLPFVRSLGELRSQ</sequence>
<dbReference type="Proteomes" id="UP000309174">
    <property type="component" value="Unassembled WGS sequence"/>
</dbReference>
<reference evidence="1 2" key="1">
    <citation type="submission" date="2019-05" db="EMBL/GenBank/DDBJ databases">
        <title>Draft genome sequence of Actinomadura sp. 14C53.</title>
        <authorList>
            <person name="Saricaoglu S."/>
            <person name="Isik K."/>
        </authorList>
    </citation>
    <scope>NUCLEOTIDE SEQUENCE [LARGE SCALE GENOMIC DNA]</scope>
    <source>
        <strain evidence="1 2">14C53</strain>
    </source>
</reference>
<evidence type="ECO:0000313" key="1">
    <source>
        <dbReference type="EMBL" id="TMQ90963.1"/>
    </source>
</evidence>
<name>A0A5C4J413_9ACTN</name>
<comment type="caution">
    <text evidence="1">The sequence shown here is derived from an EMBL/GenBank/DDBJ whole genome shotgun (WGS) entry which is preliminary data.</text>
</comment>
<evidence type="ECO:0008006" key="3">
    <source>
        <dbReference type="Google" id="ProtNLM"/>
    </source>
</evidence>
<proteinExistence type="predicted"/>
<gene>
    <name evidence="1" type="ORF">ETD83_33080</name>
</gene>